<accession>A0A0F6W4A3</accession>
<evidence type="ECO:0000313" key="3">
    <source>
        <dbReference type="Proteomes" id="UP000034883"/>
    </source>
</evidence>
<dbReference type="AlphaFoldDB" id="A0A0F6W4A3"/>
<protein>
    <submittedName>
        <fullName evidence="2">Uncharacterized protein</fullName>
    </submittedName>
</protein>
<proteinExistence type="predicted"/>
<dbReference type="KEGG" id="samy:DB32_004070"/>
<name>A0A0F6W4A3_9BACT</name>
<dbReference type="Proteomes" id="UP000034883">
    <property type="component" value="Chromosome"/>
</dbReference>
<reference evidence="2 3" key="1">
    <citation type="submission" date="2015-03" db="EMBL/GenBank/DDBJ databases">
        <title>Genome assembly of Sandaracinus amylolyticus DSM 53668.</title>
        <authorList>
            <person name="Sharma G."/>
            <person name="Subramanian S."/>
        </authorList>
    </citation>
    <scope>NUCLEOTIDE SEQUENCE [LARGE SCALE GENOMIC DNA]</scope>
    <source>
        <strain evidence="2 3">DSM 53668</strain>
    </source>
</reference>
<dbReference type="EMBL" id="CP011125">
    <property type="protein sequence ID" value="AKF06921.1"/>
    <property type="molecule type" value="Genomic_DNA"/>
</dbReference>
<gene>
    <name evidence="2" type="ORF">DB32_004070</name>
</gene>
<evidence type="ECO:0000313" key="2">
    <source>
        <dbReference type="EMBL" id="AKF06921.1"/>
    </source>
</evidence>
<keyword evidence="3" id="KW-1185">Reference proteome</keyword>
<evidence type="ECO:0000256" key="1">
    <source>
        <dbReference type="SAM" id="MobiDB-lite"/>
    </source>
</evidence>
<sequence>MRPDVGEPDRGADRQGREARPRQSCSCLRGLPQGLALVVHSVVVSDSRSGSKRGFGV</sequence>
<feature type="region of interest" description="Disordered" evidence="1">
    <location>
        <begin position="1"/>
        <end position="25"/>
    </location>
</feature>
<dbReference type="STRING" id="927083.DB32_004070"/>
<organism evidence="2 3">
    <name type="scientific">Sandaracinus amylolyticus</name>
    <dbReference type="NCBI Taxonomy" id="927083"/>
    <lineage>
        <taxon>Bacteria</taxon>
        <taxon>Pseudomonadati</taxon>
        <taxon>Myxococcota</taxon>
        <taxon>Polyangia</taxon>
        <taxon>Polyangiales</taxon>
        <taxon>Sandaracinaceae</taxon>
        <taxon>Sandaracinus</taxon>
    </lineage>
</organism>
<feature type="compositionally biased region" description="Basic and acidic residues" evidence="1">
    <location>
        <begin position="1"/>
        <end position="21"/>
    </location>
</feature>